<dbReference type="InterPro" id="IPR049804">
    <property type="entry name" value="Choice_anch_L"/>
</dbReference>
<evidence type="ECO:0000313" key="2">
    <source>
        <dbReference type="EMBL" id="MDC3979054.1"/>
    </source>
</evidence>
<gene>
    <name evidence="2" type="ORF">KEG57_00995</name>
</gene>
<keyword evidence="3" id="KW-1185">Reference proteome</keyword>
<protein>
    <submittedName>
        <fullName evidence="2">Choice-of-anchor L domain-containing protein</fullName>
    </submittedName>
</protein>
<organism evidence="2 3">
    <name type="scientific">Polyangium jinanense</name>
    <dbReference type="NCBI Taxonomy" id="2829994"/>
    <lineage>
        <taxon>Bacteria</taxon>
        <taxon>Pseudomonadati</taxon>
        <taxon>Myxococcota</taxon>
        <taxon>Polyangia</taxon>
        <taxon>Polyangiales</taxon>
        <taxon>Polyangiaceae</taxon>
        <taxon>Polyangium</taxon>
    </lineage>
</organism>
<dbReference type="Proteomes" id="UP001151081">
    <property type="component" value="Unassembled WGS sequence"/>
</dbReference>
<dbReference type="NCBIfam" id="NF038133">
    <property type="entry name" value="choice_anch_L"/>
    <property type="match status" value="1"/>
</dbReference>
<sequence length="491" mass="50857">MLALAVSIDTRVFLSPRYRSLDVADPAGHGSTTATVSPRGILFHHEGVVMKRSRTSTWFGLVGLCVVAATAAGACAAGGGSGNMGGNGGEAGSGGAGGVGGTAGNGQGGDVLITTSSSSSGTGGAGGGACDEGLPDKDNDGDGYTELEGDCNDCDKFVNPSAVEVIAEEDENGNLPEPADEDCDGTVDVLPSACDSGLALASLDPIDAAKAIGVCKFLKSAKWVLSDGSPPPVNETQKANFHLGHGIVAKLGTNNNPQEGNSMLFLSSGKARDKSDADATYRTFDKGYTSNAPFGFPKASPSCPNVITGLPHDATGLEIEVDVPSNALSVSFDFQFFSYEWPDFLCREYNDFFIAYMIPFPMGQSDGNIAFDMLGAPISVNNKFFEACGCPGNPVGPTGECVASTFPFKCSLETKQLVGTTFEKDEANAGWSHGSTGWLRTTTAVTPGSPIRLRLVTYDSTDGKVDSSTLIDNWRWSGKPGTTVTEVIIPK</sequence>
<evidence type="ECO:0000256" key="1">
    <source>
        <dbReference type="SAM" id="MobiDB-lite"/>
    </source>
</evidence>
<name>A0A9X4ANK2_9BACT</name>
<reference evidence="2 3" key="1">
    <citation type="submission" date="2021-04" db="EMBL/GenBank/DDBJ databases">
        <title>Genome analysis of Polyangium sp.</title>
        <authorList>
            <person name="Li Y."/>
            <person name="Wang J."/>
        </authorList>
    </citation>
    <scope>NUCLEOTIDE SEQUENCE [LARGE SCALE GENOMIC DNA]</scope>
    <source>
        <strain evidence="2 3">SDU14</strain>
    </source>
</reference>
<accession>A0A9X4ANK2</accession>
<feature type="compositionally biased region" description="Gly residues" evidence="1">
    <location>
        <begin position="121"/>
        <end position="130"/>
    </location>
</feature>
<comment type="caution">
    <text evidence="2">The sequence shown here is derived from an EMBL/GenBank/DDBJ whole genome shotgun (WGS) entry which is preliminary data.</text>
</comment>
<feature type="region of interest" description="Disordered" evidence="1">
    <location>
        <begin position="107"/>
        <end position="145"/>
    </location>
</feature>
<proteinExistence type="predicted"/>
<dbReference type="EMBL" id="JAGTJJ010000001">
    <property type="protein sequence ID" value="MDC3979054.1"/>
    <property type="molecule type" value="Genomic_DNA"/>
</dbReference>
<dbReference type="AlphaFoldDB" id="A0A9X4ANK2"/>
<evidence type="ECO:0000313" key="3">
    <source>
        <dbReference type="Proteomes" id="UP001151081"/>
    </source>
</evidence>